<reference evidence="2" key="1">
    <citation type="submission" date="2020-07" db="EMBL/GenBank/DDBJ databases">
        <title>Huge and variable diversity of episymbiotic CPR bacteria and DPANN archaea in groundwater ecosystems.</title>
        <authorList>
            <person name="He C.Y."/>
            <person name="Keren R."/>
            <person name="Whittaker M."/>
            <person name="Farag I.F."/>
            <person name="Doudna J."/>
            <person name="Cate J.H.D."/>
            <person name="Banfield J.F."/>
        </authorList>
    </citation>
    <scope>NUCLEOTIDE SEQUENCE</scope>
    <source>
        <strain evidence="2">NC_groundwater_1664_Pr3_B-0.1um_52_9</strain>
    </source>
</reference>
<protein>
    <submittedName>
        <fullName evidence="2">Uncharacterized protein</fullName>
    </submittedName>
</protein>
<feature type="region of interest" description="Disordered" evidence="1">
    <location>
        <begin position="225"/>
        <end position="245"/>
    </location>
</feature>
<evidence type="ECO:0000313" key="3">
    <source>
        <dbReference type="Proteomes" id="UP000807825"/>
    </source>
</evidence>
<proteinExistence type="predicted"/>
<comment type="caution">
    <text evidence="2">The sequence shown here is derived from an EMBL/GenBank/DDBJ whole genome shotgun (WGS) entry which is preliminary data.</text>
</comment>
<gene>
    <name evidence="2" type="ORF">HY912_20370</name>
</gene>
<dbReference type="AlphaFoldDB" id="A0A9D6V5F6"/>
<dbReference type="EMBL" id="JACRDE010000531">
    <property type="protein sequence ID" value="MBI5251854.1"/>
    <property type="molecule type" value="Genomic_DNA"/>
</dbReference>
<sequence length="245" mass="27729">MRLLLSGSVFRYAVSVLVFVVFCCTSGVSRGDTPFNVCRDTFAISNAPGYCFAIAAFSRWYFLNHQGEPSLRQVVDKKTQQQIAKDLQAFYSKNLVGIQADYCNRYHGKQNESFKRLVAGLAVGEPRIVLLMNKGPRSVVLHAVLAYEWLPEPNKLKIYDPNYLNQERLLDLKKGAYSSLDITYNAICFPEVLNDHQELVKKMQVLYAQHVESKLARQDVSWRKAAATPADGPLKREGYTRGPTK</sequence>
<dbReference type="Proteomes" id="UP000807825">
    <property type="component" value="Unassembled WGS sequence"/>
</dbReference>
<accession>A0A9D6V5F6</accession>
<evidence type="ECO:0000256" key="1">
    <source>
        <dbReference type="SAM" id="MobiDB-lite"/>
    </source>
</evidence>
<organism evidence="2 3">
    <name type="scientific">Desulfomonile tiedjei</name>
    <dbReference type="NCBI Taxonomy" id="2358"/>
    <lineage>
        <taxon>Bacteria</taxon>
        <taxon>Pseudomonadati</taxon>
        <taxon>Thermodesulfobacteriota</taxon>
        <taxon>Desulfomonilia</taxon>
        <taxon>Desulfomonilales</taxon>
        <taxon>Desulfomonilaceae</taxon>
        <taxon>Desulfomonile</taxon>
    </lineage>
</organism>
<evidence type="ECO:0000313" key="2">
    <source>
        <dbReference type="EMBL" id="MBI5251854.1"/>
    </source>
</evidence>
<name>A0A9D6V5F6_9BACT</name>